<dbReference type="Proteomes" id="UP000838748">
    <property type="component" value="Unassembled WGS sequence"/>
</dbReference>
<protein>
    <submittedName>
        <fullName evidence="4">2-succinylbenzoate--CoA ligase</fullName>
        <ecNumber evidence="4">6.2.1.26</ecNumber>
    </submittedName>
</protein>
<dbReference type="InterPro" id="IPR042099">
    <property type="entry name" value="ANL_N_sf"/>
</dbReference>
<dbReference type="PROSITE" id="PS00455">
    <property type="entry name" value="AMP_BINDING"/>
    <property type="match status" value="1"/>
</dbReference>
<dbReference type="EMBL" id="CAKLDM010000002">
    <property type="protein sequence ID" value="CAH0540324.1"/>
    <property type="molecule type" value="Genomic_DNA"/>
</dbReference>
<dbReference type="PANTHER" id="PTHR43201:SF5">
    <property type="entry name" value="MEDIUM-CHAIN ACYL-COA LIGASE ACSF2, MITOCHONDRIAL"/>
    <property type="match status" value="1"/>
</dbReference>
<dbReference type="SUPFAM" id="SSF56801">
    <property type="entry name" value="Acetyl-CoA synthetase-like"/>
    <property type="match status" value="1"/>
</dbReference>
<dbReference type="PANTHER" id="PTHR43201">
    <property type="entry name" value="ACYL-COA SYNTHETASE"/>
    <property type="match status" value="1"/>
</dbReference>
<comment type="similarity">
    <text evidence="1">Belongs to the ATP-dependent AMP-binding enzyme family.</text>
</comment>
<gene>
    <name evidence="4" type="primary">menE_2</name>
    <name evidence="4" type="ORF">VMF7928_02769</name>
</gene>
<reference evidence="4" key="1">
    <citation type="submission" date="2021-11" db="EMBL/GenBank/DDBJ databases">
        <authorList>
            <person name="Rodrigo-Torres L."/>
            <person name="Arahal R. D."/>
            <person name="Lucena T."/>
        </authorList>
    </citation>
    <scope>NUCLEOTIDE SEQUENCE</scope>
    <source>
        <strain evidence="4">CECT 7928</strain>
    </source>
</reference>
<sequence length="496" mass="54397">MNKILKAIESNAVSKPRQIAFRGQNHIGDVQSISYFELNKEVDMVANLFLAMQAKCIALRADNSLDWLVIDLAAMKAKVCLVPVPTFFTDQQVEHTLAESGADVLVGDWKDKVDPITCIRNMPIYLYASGNERRYLPETSKITFTSGSTGSPKGVCLSEQNIENVSLALAKSMEADQVCHLSLLPLSTLLENVTSIYVPILLGITSQIYKSETLGLTGSSQLNVKAFAEALVQFQPNSMVLVPAILMALIQLVSREPALSDSLKFVAVGGARVAPELIEQAHQLGIPAYEGYGLSEFASVVSLNTENHSKAGTSGRLLPHVEAKLSEENELLIKGNSALGYINEPFTDEWFATGDLASIDSEGYVTIEGRKKNQIISGFGRNISPEWVESRAQVFLPECPMVVTGDAEASLTAIVGAGKAIEERIERLNQTLPDYARIKNLLIVSDMSARKEWFTSNGRPKRKHIESWASCIHKQYIADPLVTAKTVKTQFEYSEI</sequence>
<organism evidence="4 5">
    <name type="scientific">Vibrio marisflavi CECT 7928</name>
    <dbReference type="NCBI Taxonomy" id="634439"/>
    <lineage>
        <taxon>Bacteria</taxon>
        <taxon>Pseudomonadati</taxon>
        <taxon>Pseudomonadota</taxon>
        <taxon>Gammaproteobacteria</taxon>
        <taxon>Vibrionales</taxon>
        <taxon>Vibrionaceae</taxon>
        <taxon>Vibrio</taxon>
    </lineage>
</organism>
<evidence type="ECO:0000256" key="2">
    <source>
        <dbReference type="ARBA" id="ARBA00022598"/>
    </source>
</evidence>
<feature type="domain" description="AMP-dependent synthetase/ligase" evidence="3">
    <location>
        <begin position="9"/>
        <end position="331"/>
    </location>
</feature>
<keyword evidence="5" id="KW-1185">Reference proteome</keyword>
<dbReference type="InterPro" id="IPR020845">
    <property type="entry name" value="AMP-binding_CS"/>
</dbReference>
<comment type="caution">
    <text evidence="4">The sequence shown here is derived from an EMBL/GenBank/DDBJ whole genome shotgun (WGS) entry which is preliminary data.</text>
</comment>
<dbReference type="Pfam" id="PF00501">
    <property type="entry name" value="AMP-binding"/>
    <property type="match status" value="1"/>
</dbReference>
<evidence type="ECO:0000256" key="1">
    <source>
        <dbReference type="ARBA" id="ARBA00006432"/>
    </source>
</evidence>
<dbReference type="EC" id="6.2.1.26" evidence="4"/>
<evidence type="ECO:0000313" key="5">
    <source>
        <dbReference type="Proteomes" id="UP000838748"/>
    </source>
</evidence>
<evidence type="ECO:0000313" key="4">
    <source>
        <dbReference type="EMBL" id="CAH0540324.1"/>
    </source>
</evidence>
<dbReference type="InterPro" id="IPR000873">
    <property type="entry name" value="AMP-dep_synth/lig_dom"/>
</dbReference>
<name>A0ABM9A660_9VIBR</name>
<dbReference type="GO" id="GO:0008756">
    <property type="term" value="F:o-succinylbenzoate-CoA ligase activity"/>
    <property type="evidence" value="ECO:0007669"/>
    <property type="project" value="UniProtKB-EC"/>
</dbReference>
<evidence type="ECO:0000259" key="3">
    <source>
        <dbReference type="Pfam" id="PF00501"/>
    </source>
</evidence>
<proteinExistence type="inferred from homology"/>
<dbReference type="Gene3D" id="3.40.50.12780">
    <property type="entry name" value="N-terminal domain of ligase-like"/>
    <property type="match status" value="1"/>
</dbReference>
<keyword evidence="2 4" id="KW-0436">Ligase</keyword>
<accession>A0ABM9A660</accession>
<dbReference type="RefSeq" id="WP_237362308.1">
    <property type="nucleotide sequence ID" value="NZ_CAKLDM010000002.1"/>
</dbReference>